<dbReference type="PROSITE" id="PS50181">
    <property type="entry name" value="FBOX"/>
    <property type="match status" value="1"/>
</dbReference>
<accession>A0A8B8MUD0</accession>
<dbReference type="Pfam" id="PF24758">
    <property type="entry name" value="LRR_At5g56370"/>
    <property type="match status" value="1"/>
</dbReference>
<dbReference type="InterPro" id="IPR050232">
    <property type="entry name" value="FBL13/AtMIF1-like"/>
</dbReference>
<dbReference type="PANTHER" id="PTHR31900:SF32">
    <property type="entry name" value="F-BOX_RNI_FBD-LIKE DOMAIN PROTEIN"/>
    <property type="match status" value="1"/>
</dbReference>
<dbReference type="InterPro" id="IPR036047">
    <property type="entry name" value="F-box-like_dom_sf"/>
</dbReference>
<organism evidence="2 3">
    <name type="scientific">Rhodamnia argentea</name>
    <dbReference type="NCBI Taxonomy" id="178133"/>
    <lineage>
        <taxon>Eukaryota</taxon>
        <taxon>Viridiplantae</taxon>
        <taxon>Streptophyta</taxon>
        <taxon>Embryophyta</taxon>
        <taxon>Tracheophyta</taxon>
        <taxon>Spermatophyta</taxon>
        <taxon>Magnoliopsida</taxon>
        <taxon>eudicotyledons</taxon>
        <taxon>Gunneridae</taxon>
        <taxon>Pentapetalae</taxon>
        <taxon>rosids</taxon>
        <taxon>malvids</taxon>
        <taxon>Myrtales</taxon>
        <taxon>Myrtaceae</taxon>
        <taxon>Myrtoideae</taxon>
        <taxon>Myrteae</taxon>
        <taxon>Australasian group</taxon>
        <taxon>Rhodamnia</taxon>
    </lineage>
</organism>
<sequence length="464" mass="53312">MAGTSCQAIGQDYISLLPDCLIHHIFSFLPTREVVKTCILSRRWRSIWTTVLDLGFDSFYDYSIVNKVLVHYVSPKVKKFHLDIRSKRDFCHSTIDSWIHFAIDHQVEDLLLIVNIYWEFYTLCPSLNRCSSLTKLCLRGCGFSSGDCISWSSLKSLTIQNVSDDVLRKILMGSPVLEYLNLISCQDVRRIHSRSLRELVIDALIVESLVEISTPCLLSLRVRGDHFHGMLRIIEAPFLVIAELDFDGPVRSDYFPLKQMLSKLHSATQILLGAWCLRVMWPPKVEDVQVLLPNCKSLTLHIPFRQFSFPAVANMLATTPNLEKLVISFEPSDWGDLWCKSGYNFSDVDHESYWGVKKKYKSWARHLKNIEIIGFYACLRIKYDEVLVLVKFLLGHASILENMVIKVKSEREVVDSDILLEVAQRLQSCYRASKHAAVILNYMEKGVGKRWNITTCLRIGNKNT</sequence>
<dbReference type="InterPro" id="IPR032675">
    <property type="entry name" value="LRR_dom_sf"/>
</dbReference>
<evidence type="ECO:0000259" key="1">
    <source>
        <dbReference type="PROSITE" id="PS50181"/>
    </source>
</evidence>
<name>A0A8B8MUD0_9MYRT</name>
<dbReference type="Proteomes" id="UP000827889">
    <property type="component" value="Chromosome 3"/>
</dbReference>
<dbReference type="InterPro" id="IPR001810">
    <property type="entry name" value="F-box_dom"/>
</dbReference>
<dbReference type="Gene3D" id="1.20.1280.50">
    <property type="match status" value="1"/>
</dbReference>
<dbReference type="Pfam" id="PF00646">
    <property type="entry name" value="F-box"/>
    <property type="match status" value="1"/>
</dbReference>
<gene>
    <name evidence="3" type="primary">LOC115727585</name>
</gene>
<proteinExistence type="predicted"/>
<evidence type="ECO:0000313" key="2">
    <source>
        <dbReference type="Proteomes" id="UP000827889"/>
    </source>
</evidence>
<dbReference type="AlphaFoldDB" id="A0A8B8MUD0"/>
<dbReference type="GeneID" id="115727585"/>
<dbReference type="CDD" id="cd22160">
    <property type="entry name" value="F-box_AtFBL13-like"/>
    <property type="match status" value="1"/>
</dbReference>
<dbReference type="InterPro" id="IPR053781">
    <property type="entry name" value="F-box_AtFBL13-like"/>
</dbReference>
<evidence type="ECO:0000313" key="3">
    <source>
        <dbReference type="RefSeq" id="XP_030513685.2"/>
    </source>
</evidence>
<reference evidence="3" key="1">
    <citation type="submission" date="2025-08" db="UniProtKB">
        <authorList>
            <consortium name="RefSeq"/>
        </authorList>
    </citation>
    <scope>IDENTIFICATION</scope>
    <source>
        <tissue evidence="3">Leaf</tissue>
    </source>
</reference>
<keyword evidence="2" id="KW-1185">Reference proteome</keyword>
<dbReference type="PANTHER" id="PTHR31900">
    <property type="entry name" value="F-BOX/RNI SUPERFAMILY PROTEIN-RELATED"/>
    <property type="match status" value="1"/>
</dbReference>
<dbReference type="Gene3D" id="3.80.10.10">
    <property type="entry name" value="Ribonuclease Inhibitor"/>
    <property type="match status" value="1"/>
</dbReference>
<dbReference type="SMART" id="SM00256">
    <property type="entry name" value="FBOX"/>
    <property type="match status" value="1"/>
</dbReference>
<dbReference type="KEGG" id="rarg:115727585"/>
<dbReference type="RefSeq" id="XP_030513685.2">
    <property type="nucleotide sequence ID" value="XM_030657825.2"/>
</dbReference>
<dbReference type="InterPro" id="IPR055411">
    <property type="entry name" value="LRR_FXL15/At3g58940/PEG3-like"/>
</dbReference>
<dbReference type="SUPFAM" id="SSF52047">
    <property type="entry name" value="RNI-like"/>
    <property type="match status" value="1"/>
</dbReference>
<dbReference type="SUPFAM" id="SSF81383">
    <property type="entry name" value="F-box domain"/>
    <property type="match status" value="1"/>
</dbReference>
<protein>
    <submittedName>
        <fullName evidence="3">F-box protein At5g03100-like</fullName>
    </submittedName>
</protein>
<feature type="domain" description="F-box" evidence="1">
    <location>
        <begin position="11"/>
        <end position="59"/>
    </location>
</feature>